<dbReference type="RefSeq" id="WP_304514025.1">
    <property type="nucleotide sequence ID" value="NZ_JAOSIK010000005.1"/>
</dbReference>
<keyword evidence="1" id="KW-0175">Coiled coil</keyword>
<evidence type="ECO:0000313" key="3">
    <source>
        <dbReference type="EMBL" id="MEK0311838.1"/>
    </source>
</evidence>
<evidence type="ECO:0000313" key="4">
    <source>
        <dbReference type="Proteomes" id="UP001382955"/>
    </source>
</evidence>
<gene>
    <name evidence="3" type="ORF">OC725_00930</name>
</gene>
<name>A0ABU8ZS90_9MOLU</name>
<keyword evidence="2" id="KW-1133">Transmembrane helix</keyword>
<feature type="transmembrane region" description="Helical" evidence="2">
    <location>
        <begin position="20"/>
        <end position="51"/>
    </location>
</feature>
<comment type="caution">
    <text evidence="3">The sequence shown here is derived from an EMBL/GenBank/DDBJ whole genome shotgun (WGS) entry which is preliminary data.</text>
</comment>
<dbReference type="Proteomes" id="UP001382955">
    <property type="component" value="Unassembled WGS sequence"/>
</dbReference>
<evidence type="ECO:0000256" key="2">
    <source>
        <dbReference type="SAM" id="Phobius"/>
    </source>
</evidence>
<evidence type="ECO:0000256" key="1">
    <source>
        <dbReference type="SAM" id="Coils"/>
    </source>
</evidence>
<reference evidence="3 4" key="1">
    <citation type="journal article" date="2023" name="Int. J. Syst. Evol. Microbiol.">
        <title>The observation of taxonomic boundaries for the 16SrII and 16SrXXV phytoplasmas using genome-based delimitation.</title>
        <authorList>
            <person name="Rodrigues Jardim B."/>
            <person name="Tran-Nguyen L.T.T."/>
            <person name="Gambley C."/>
            <person name="Al-Sadi A.M."/>
            <person name="Al-Subhi A.M."/>
            <person name="Foissac X."/>
            <person name="Salar P."/>
            <person name="Cai H."/>
            <person name="Yang J.Y."/>
            <person name="Davis R."/>
            <person name="Jones L."/>
            <person name="Rodoni B."/>
            <person name="Constable F.E."/>
        </authorList>
    </citation>
    <scope>NUCLEOTIDE SEQUENCE [LARGE SCALE GENOMIC DNA]</scope>
    <source>
        <strain evidence="3">BAWM-322</strain>
    </source>
</reference>
<keyword evidence="4" id="KW-1185">Reference proteome</keyword>
<accession>A0ABU8ZS90</accession>
<proteinExistence type="predicted"/>
<keyword evidence="2" id="KW-0472">Membrane</keyword>
<dbReference type="EMBL" id="JAOSIK010000005">
    <property type="protein sequence ID" value="MEK0311838.1"/>
    <property type="molecule type" value="Genomic_DNA"/>
</dbReference>
<protein>
    <submittedName>
        <fullName evidence="3">Uncharacterized protein</fullName>
    </submittedName>
</protein>
<organism evidence="3 4">
    <name type="scientific">Candidatus Phytoplasma fabacearum</name>
    <dbReference type="NCBI Taxonomy" id="2982628"/>
    <lineage>
        <taxon>Bacteria</taxon>
        <taxon>Bacillati</taxon>
        <taxon>Mycoplasmatota</taxon>
        <taxon>Mollicutes</taxon>
        <taxon>Acholeplasmatales</taxon>
        <taxon>Acholeplasmataceae</taxon>
        <taxon>Candidatus Phytoplasma</taxon>
        <taxon>16SrII (Peanut WB group)</taxon>
    </lineage>
</organism>
<keyword evidence="2" id="KW-0812">Transmembrane</keyword>
<feature type="coiled-coil region" evidence="1">
    <location>
        <begin position="286"/>
        <end position="313"/>
    </location>
</feature>
<sequence>MNLQNAIFYLSNIFNFIKNYYHYFVNVIFWLIVFVVFYLFIWVISLIINILRLLPKLKLFNKFSSNSHYNSSYSYFSNDFQNKISPPRGIFFTSFVILMFFIMLLFFLFFFQKLNFAPLSKIIGLPNFSKEKLHQLTALPNSSSDVNIGSFREKYVKELDRLISILNNKDYHPVSLEAEQKQLLQELSHLKFHFITNSDISETQINNDFNRIEQKINNLNHKYGELIVNKINPSFREKYVKELDRLISILNNKDYHPVSLEAEQKQLLQELSHLKFHFITNSDISETQINNDFNRIEQKINNLNQKYGELIVNKMVNYNKLKQVLPNFVVVPVVKSVN</sequence>
<feature type="transmembrane region" description="Helical" evidence="2">
    <location>
        <begin position="90"/>
        <end position="111"/>
    </location>
</feature>